<sequence length="382" mass="42003">MPVLHQKSPPTLSPKPLQPMVFCNSGTHLPCQKAVHLFLPSCTILILFFFLPSVNSLYFNFSEFVPNAPNIGYEGDAFSSGRVIELTKNQRDVSINGSVGRAFYSQPVRLWDSQTGRLTDFTTHFSFIINAFNQSNYGDGLAFFLAANGSYIPPASAGGQLGLFSSNPTLNSTGNQLVAVEFDSFMNEWDPSADHIGINVNSIVSKANMTWRSSIKSGSTANAWVSYNSSTQNLSVFLTYAENPIFGGNASLSYIVDLRDDLPEWIYIGFSAATGNFVEIHQILSWDFNSTLEIADEKKKTGLIVGLVVGVAVLIVGLGCLIWFCLRRRNLKFTEEEDDVFDVINFRTRSAHEIFSSGSSSHVGQCKHGKSFGTALLHNNMV</sequence>
<organism evidence="1 2">
    <name type="scientific">Persea americana</name>
    <name type="common">Avocado</name>
    <dbReference type="NCBI Taxonomy" id="3435"/>
    <lineage>
        <taxon>Eukaryota</taxon>
        <taxon>Viridiplantae</taxon>
        <taxon>Streptophyta</taxon>
        <taxon>Embryophyta</taxon>
        <taxon>Tracheophyta</taxon>
        <taxon>Spermatophyta</taxon>
        <taxon>Magnoliopsida</taxon>
        <taxon>Magnoliidae</taxon>
        <taxon>Laurales</taxon>
        <taxon>Lauraceae</taxon>
        <taxon>Persea</taxon>
    </lineage>
</organism>
<accession>A0ACC2M405</accession>
<dbReference type="Proteomes" id="UP001234297">
    <property type="component" value="Chromosome 5"/>
</dbReference>
<name>A0ACC2M405_PERAE</name>
<reference evidence="1 2" key="1">
    <citation type="journal article" date="2022" name="Hortic Res">
        <title>A haplotype resolved chromosomal level avocado genome allows analysis of novel avocado genes.</title>
        <authorList>
            <person name="Nath O."/>
            <person name="Fletcher S.J."/>
            <person name="Hayward A."/>
            <person name="Shaw L.M."/>
            <person name="Masouleh A.K."/>
            <person name="Furtado A."/>
            <person name="Henry R.J."/>
            <person name="Mitter N."/>
        </authorList>
    </citation>
    <scope>NUCLEOTIDE SEQUENCE [LARGE SCALE GENOMIC DNA]</scope>
    <source>
        <strain evidence="2">cv. Hass</strain>
    </source>
</reference>
<keyword evidence="2" id="KW-1185">Reference proteome</keyword>
<gene>
    <name evidence="1" type="ORF">MRB53_017190</name>
</gene>
<proteinExistence type="predicted"/>
<protein>
    <submittedName>
        <fullName evidence="1">Uncharacterized protein</fullName>
    </submittedName>
</protein>
<comment type="caution">
    <text evidence="1">The sequence shown here is derived from an EMBL/GenBank/DDBJ whole genome shotgun (WGS) entry which is preliminary data.</text>
</comment>
<evidence type="ECO:0000313" key="2">
    <source>
        <dbReference type="Proteomes" id="UP001234297"/>
    </source>
</evidence>
<dbReference type="EMBL" id="CM056813">
    <property type="protein sequence ID" value="KAJ8640496.1"/>
    <property type="molecule type" value="Genomic_DNA"/>
</dbReference>
<evidence type="ECO:0000313" key="1">
    <source>
        <dbReference type="EMBL" id="KAJ8640496.1"/>
    </source>
</evidence>